<dbReference type="PROSITE" id="PS51354">
    <property type="entry name" value="GLUTAREDOXIN_2"/>
    <property type="match status" value="1"/>
</dbReference>
<reference evidence="2 6" key="3">
    <citation type="submission" date="2017-11" db="EMBL/GenBank/DDBJ databases">
        <title>Genome sequence of the bacterial symbiont EPR9N from a vent mussel Bathymodiolus thermophilus.</title>
        <authorList>
            <person name="Won Y.-J."/>
        </authorList>
    </citation>
    <scope>NUCLEOTIDE SEQUENCE [LARGE SCALE GENOMIC DNA]</scope>
    <source>
        <strain evidence="2 6">EPR9N</strain>
    </source>
</reference>
<dbReference type="Pfam" id="PF00462">
    <property type="entry name" value="Glutaredoxin"/>
    <property type="match status" value="1"/>
</dbReference>
<keyword evidence="7" id="KW-1185">Reference proteome</keyword>
<dbReference type="InterPro" id="IPR036249">
    <property type="entry name" value="Thioredoxin-like_sf"/>
</dbReference>
<proteinExistence type="predicted"/>
<evidence type="ECO:0000313" key="5">
    <source>
        <dbReference type="Proteomes" id="UP000182798"/>
    </source>
</evidence>
<dbReference type="SUPFAM" id="SSF52833">
    <property type="entry name" value="Thioredoxin-like"/>
    <property type="match status" value="1"/>
</dbReference>
<dbReference type="InterPro" id="IPR011767">
    <property type="entry name" value="GLR_AS"/>
</dbReference>
<evidence type="ECO:0000313" key="4">
    <source>
        <dbReference type="EMBL" id="OIR25120.1"/>
    </source>
</evidence>
<evidence type="ECO:0000313" key="6">
    <source>
        <dbReference type="Proteomes" id="UP000278334"/>
    </source>
</evidence>
<reference evidence="3 7" key="4">
    <citation type="submission" date="2020-05" db="EMBL/GenBank/DDBJ databases">
        <authorList>
            <person name="Petersen J."/>
            <person name="Sayavedra L."/>
        </authorList>
    </citation>
    <scope>NUCLEOTIDE SEQUENCE [LARGE SCALE GENOMIC DNA]</scope>
    <source>
        <strain evidence="3">B thermophilus SOXS</strain>
    </source>
</reference>
<feature type="domain" description="Glutaredoxin" evidence="1">
    <location>
        <begin position="45"/>
        <end position="100"/>
    </location>
</feature>
<dbReference type="InterPro" id="IPR002109">
    <property type="entry name" value="Glutaredoxin"/>
</dbReference>
<dbReference type="Proteomes" id="UP000182798">
    <property type="component" value="Unassembled WGS sequence"/>
</dbReference>
<dbReference type="Gene3D" id="3.40.30.10">
    <property type="entry name" value="Glutaredoxin"/>
    <property type="match status" value="1"/>
</dbReference>
<dbReference type="Proteomes" id="UP000643672">
    <property type="component" value="Unassembled WGS sequence"/>
</dbReference>
<evidence type="ECO:0000313" key="3">
    <source>
        <dbReference type="EMBL" id="CAB5504266.1"/>
    </source>
</evidence>
<name>A0A1J5TWA1_9GAMM</name>
<dbReference type="EMBL" id="CAESAQ020000078">
    <property type="protein sequence ID" value="CAB5504266.1"/>
    <property type="molecule type" value="Genomic_DNA"/>
</dbReference>
<dbReference type="EMBL" id="CP024634">
    <property type="protein sequence ID" value="AYQ57388.1"/>
    <property type="molecule type" value="Genomic_DNA"/>
</dbReference>
<evidence type="ECO:0000259" key="1">
    <source>
        <dbReference type="Pfam" id="PF00462"/>
    </source>
</evidence>
<dbReference type="PROSITE" id="PS00195">
    <property type="entry name" value="GLUTAREDOXIN_1"/>
    <property type="match status" value="1"/>
</dbReference>
<protein>
    <submittedName>
        <fullName evidence="4">Glutaredoxin</fullName>
    </submittedName>
</protein>
<evidence type="ECO:0000313" key="7">
    <source>
        <dbReference type="Proteomes" id="UP000643672"/>
    </source>
</evidence>
<dbReference type="EMBL" id="MIQH01000399">
    <property type="protein sequence ID" value="OIR25120.1"/>
    <property type="molecule type" value="Genomic_DNA"/>
</dbReference>
<evidence type="ECO:0000313" key="2">
    <source>
        <dbReference type="EMBL" id="AYQ57388.1"/>
    </source>
</evidence>
<dbReference type="Proteomes" id="UP000278334">
    <property type="component" value="Chromosome"/>
</dbReference>
<dbReference type="RefSeq" id="WP_071563827.1">
    <property type="nucleotide sequence ID" value="NZ_CAESAQ020000078.1"/>
</dbReference>
<dbReference type="KEGG" id="bthg:MS2017_1714"/>
<accession>A0A1J5TWA1</accession>
<dbReference type="OrthoDB" id="9793736at2"/>
<reference evidence="4" key="2">
    <citation type="journal article" date="2017" name="Stand. Genomic Sci.">
        <title>Genome sequence of the sulfur-oxidizing Bathymodiolus thermophilus gill endosymbiont.</title>
        <authorList>
            <person name="Ponnudurai R."/>
            <person name="Sayavedra L."/>
            <person name="Kleiner M."/>
            <person name="Heiden S.E."/>
            <person name="Thurmer A."/>
            <person name="Felbeck H."/>
            <person name="Schluter R."/>
            <person name="Sievert S.M."/>
            <person name="Daniel R."/>
            <person name="Schweder T."/>
            <person name="Markert S."/>
        </authorList>
    </citation>
    <scope>NUCLEOTIDE SEQUENCE</scope>
    <source>
        <strain evidence="4">BAT/CrabSpa'14</strain>
    </source>
</reference>
<organism evidence="4 5">
    <name type="scientific">Bathymodiolus thermophilus thioautotrophic gill symbiont</name>
    <dbReference type="NCBI Taxonomy" id="2360"/>
    <lineage>
        <taxon>Bacteria</taxon>
        <taxon>Pseudomonadati</taxon>
        <taxon>Pseudomonadota</taxon>
        <taxon>Gammaproteobacteria</taxon>
        <taxon>sulfur-oxidizing symbionts</taxon>
    </lineage>
</organism>
<dbReference type="AlphaFoldDB" id="A0A1J5TWA1"/>
<gene>
    <name evidence="4" type="ORF">BGC33_12725</name>
    <name evidence="2" type="ORF">MS2017_1714</name>
    <name evidence="3" type="ORF">THERMOS_1928</name>
</gene>
<sequence length="124" mass="14442">MKLLLKGFRNGLGAIIAFISWLIPVSKVKRSAEQQQKVDEQTIHIELYQFFGCPFCIKTRRTIRRLNLNIITRDAQNRQGVFRAELLKETGKVQVPCLKITSDEKVEWMLETADIIAYLEKRFS</sequence>
<reference evidence="5" key="1">
    <citation type="submission" date="2016-09" db="EMBL/GenBank/DDBJ databases">
        <title>Genome Sequence of Bathymodiolus thermophilus sulfur-oxidizing gill endosymbiont.</title>
        <authorList>
            <person name="Ponnudurai R."/>
            <person name="Kleiner M."/>
            <person name="Sayavedra L."/>
            <person name="Thuermer A."/>
            <person name="Felbeck H."/>
            <person name="Schlueter R."/>
            <person name="Schweder T."/>
            <person name="Markert S."/>
        </authorList>
    </citation>
    <scope>NUCLEOTIDE SEQUENCE [LARGE SCALE GENOMIC DNA]</scope>
    <source>
        <strain evidence="5">BAT/CrabSpa'14</strain>
    </source>
</reference>